<dbReference type="RefSeq" id="WP_281912445.1">
    <property type="nucleotide sequence ID" value="NZ_AP026966.1"/>
</dbReference>
<evidence type="ECO:0000313" key="3">
    <source>
        <dbReference type="Proteomes" id="UP001163336"/>
    </source>
</evidence>
<name>A0ABN6T812_9BURK</name>
<gene>
    <name evidence="2" type="ORF">MasN3_07390</name>
</gene>
<dbReference type="EMBL" id="AP026966">
    <property type="protein sequence ID" value="BDT57245.1"/>
    <property type="molecule type" value="Genomic_DNA"/>
</dbReference>
<evidence type="ECO:0000256" key="1">
    <source>
        <dbReference type="SAM" id="MobiDB-lite"/>
    </source>
</evidence>
<keyword evidence="3" id="KW-1185">Reference proteome</keyword>
<sequence>MTQQTPRAFDFGAEPELPAEPAGAAPVPQAFDFGDAEQAAAAPPAGNGPPTALSFDDLPAAPASAVPSKAVAKVLFESEDHPAVRDALAIAHADYPALSEHAGQRLAALFRRILPLKLPVVAEWAEGPLMEQAALLQPITELVLRFTQMAVPAQLEAALESTRTPAGVFDKLFRRPKSPAQYKTELASSRAQLLQLIADSDAAVRALEASARNLGLHAAVLAVVSKLAGGATDASLSDALVQRRTLIQQAVRQAELSILQMGQVRQQAAELVGQVSSFLTVTLPALEMAQAQGGTGKSSG</sequence>
<reference evidence="2" key="1">
    <citation type="submission" date="2022-11" db="EMBL/GenBank/DDBJ databases">
        <title>Isolation and characterization of PLA-degrading bacterium Massilia sp. from Antarctic soil.</title>
        <authorList>
            <person name="Sato K."/>
            <person name="Gomez-Fuentes C."/>
            <person name="Ahmad S.A."/>
            <person name="Zulkharnain A."/>
        </authorList>
    </citation>
    <scope>NUCLEOTIDE SEQUENCE</scope>
    <source>
        <strain evidence="2">N-3</strain>
    </source>
</reference>
<feature type="region of interest" description="Disordered" evidence="1">
    <location>
        <begin position="1"/>
        <end position="56"/>
    </location>
</feature>
<evidence type="ECO:0000313" key="2">
    <source>
        <dbReference type="EMBL" id="BDT57245.1"/>
    </source>
</evidence>
<protein>
    <submittedName>
        <fullName evidence="2">Uncharacterized protein</fullName>
    </submittedName>
</protein>
<proteinExistence type="predicted"/>
<organism evidence="2 3">
    <name type="scientific">Massilia varians</name>
    <dbReference type="NCBI Taxonomy" id="457921"/>
    <lineage>
        <taxon>Bacteria</taxon>
        <taxon>Pseudomonadati</taxon>
        <taxon>Pseudomonadota</taxon>
        <taxon>Betaproteobacteria</taxon>
        <taxon>Burkholderiales</taxon>
        <taxon>Oxalobacteraceae</taxon>
        <taxon>Telluria group</taxon>
        <taxon>Massilia</taxon>
    </lineage>
</organism>
<accession>A0ABN6T812</accession>
<feature type="compositionally biased region" description="Low complexity" evidence="1">
    <location>
        <begin position="14"/>
        <end position="45"/>
    </location>
</feature>
<dbReference type="Proteomes" id="UP001163336">
    <property type="component" value="Chromosome"/>
</dbReference>